<reference evidence="1" key="1">
    <citation type="submission" date="2022-12" db="EMBL/GenBank/DDBJ databases">
        <title>Genome Sequence of Lasiodiplodia mahajangana.</title>
        <authorList>
            <person name="Buettner E."/>
        </authorList>
    </citation>
    <scope>NUCLEOTIDE SEQUENCE</scope>
    <source>
        <strain evidence="1">VT137</strain>
    </source>
</reference>
<dbReference type="EMBL" id="JAPUUL010004372">
    <property type="protein sequence ID" value="KAJ8119563.1"/>
    <property type="molecule type" value="Genomic_DNA"/>
</dbReference>
<proteinExistence type="predicted"/>
<evidence type="ECO:0000313" key="2">
    <source>
        <dbReference type="Proteomes" id="UP001153332"/>
    </source>
</evidence>
<evidence type="ECO:0000313" key="1">
    <source>
        <dbReference type="EMBL" id="KAJ8119563.1"/>
    </source>
</evidence>
<name>A0ACC2IWZ4_9PEZI</name>
<accession>A0ACC2IWZ4</accession>
<organism evidence="1 2">
    <name type="scientific">Lasiodiplodia mahajangana</name>
    <dbReference type="NCBI Taxonomy" id="1108764"/>
    <lineage>
        <taxon>Eukaryota</taxon>
        <taxon>Fungi</taxon>
        <taxon>Dikarya</taxon>
        <taxon>Ascomycota</taxon>
        <taxon>Pezizomycotina</taxon>
        <taxon>Dothideomycetes</taxon>
        <taxon>Dothideomycetes incertae sedis</taxon>
        <taxon>Botryosphaeriales</taxon>
        <taxon>Botryosphaeriaceae</taxon>
        <taxon>Lasiodiplodia</taxon>
    </lineage>
</organism>
<protein>
    <submittedName>
        <fullName evidence="1">Uncharacterized protein</fullName>
    </submittedName>
</protein>
<dbReference type="Proteomes" id="UP001153332">
    <property type="component" value="Unassembled WGS sequence"/>
</dbReference>
<gene>
    <name evidence="1" type="ORF">O1611_g10584</name>
</gene>
<comment type="caution">
    <text evidence="1">The sequence shown here is derived from an EMBL/GenBank/DDBJ whole genome shotgun (WGS) entry which is preliminary data.</text>
</comment>
<sequence>MATIVDPLRVATVLAVTVMIIVIEALAVTTTMTAVIGRPRAADRLMSMAHPEGVMTSPIDGSIHPPTRMLTVVLTIVPREISLLEKVAMGHVKAARILAKIIGEEATGKLLTSNLSECTPLRYLDFEPIPGMN</sequence>
<keyword evidence="2" id="KW-1185">Reference proteome</keyword>